<gene>
    <name evidence="1" type="ORF">V3391_14370</name>
</gene>
<keyword evidence="2" id="KW-1185">Reference proteome</keyword>
<dbReference type="RefSeq" id="WP_332079130.1">
    <property type="nucleotide sequence ID" value="NZ_JAZHBM010000003.1"/>
</dbReference>
<dbReference type="Proteomes" id="UP001358324">
    <property type="component" value="Unassembled WGS sequence"/>
</dbReference>
<protein>
    <submittedName>
        <fullName evidence="1">Uncharacterized protein</fullName>
    </submittedName>
</protein>
<dbReference type="EMBL" id="JAZHBM010000003">
    <property type="protein sequence ID" value="MEF3083395.1"/>
    <property type="molecule type" value="Genomic_DNA"/>
</dbReference>
<proteinExistence type="predicted"/>
<sequence>MQLGRMFGRNDAIQMASVTAPPVSRNAPSFDWISDLSCWEVSATHESCEFALSDFLERSNLSLAQAWYVYFRRWCRVRRLEALELYDARALPAFCGIEMVLLMRRRASNESN</sequence>
<comment type="caution">
    <text evidence="1">The sequence shown here is derived from an EMBL/GenBank/DDBJ whole genome shotgun (WGS) entry which is preliminary data.</text>
</comment>
<name>A0ABU7WIQ9_9GAMM</name>
<reference evidence="1 2" key="1">
    <citation type="submission" date="2024-01" db="EMBL/GenBank/DDBJ databases">
        <title>Novel species of the genus Luteimonas isolated from rivers.</title>
        <authorList>
            <person name="Lu H."/>
        </authorList>
    </citation>
    <scope>NUCLEOTIDE SEQUENCE [LARGE SCALE GENOMIC DNA]</scope>
    <source>
        <strain evidence="1 2">SMYT11W</strain>
    </source>
</reference>
<accession>A0ABU7WIQ9</accession>
<evidence type="ECO:0000313" key="1">
    <source>
        <dbReference type="EMBL" id="MEF3083395.1"/>
    </source>
</evidence>
<organism evidence="1 2">
    <name type="scientific">Luteimonas flava</name>
    <dbReference type="NCBI Taxonomy" id="3115822"/>
    <lineage>
        <taxon>Bacteria</taxon>
        <taxon>Pseudomonadati</taxon>
        <taxon>Pseudomonadota</taxon>
        <taxon>Gammaproteobacteria</taxon>
        <taxon>Lysobacterales</taxon>
        <taxon>Lysobacteraceae</taxon>
        <taxon>Luteimonas</taxon>
    </lineage>
</organism>
<evidence type="ECO:0000313" key="2">
    <source>
        <dbReference type="Proteomes" id="UP001358324"/>
    </source>
</evidence>